<reference evidence="1" key="1">
    <citation type="journal article" date="2020" name="bioRxiv">
        <title>Comparative genomics of Chlamydomonas.</title>
        <authorList>
            <person name="Craig R.J."/>
            <person name="Hasan A.R."/>
            <person name="Ness R.W."/>
            <person name="Keightley P.D."/>
        </authorList>
    </citation>
    <scope>NUCLEOTIDE SEQUENCE</scope>
    <source>
        <strain evidence="1">CCAP 11/173</strain>
    </source>
</reference>
<dbReference type="Proteomes" id="UP000613740">
    <property type="component" value="Unassembled WGS sequence"/>
</dbReference>
<dbReference type="OrthoDB" id="514399at2759"/>
<name>A0A835WT55_9CHLO</name>
<sequence length="244" mass="26663">MLHSHRPSARLRQSARRARLTGVSEIVRPRSTVRPHASASAPSFWERISSVFAPKESPEAAERKRLRQVSAELRELITAGEEEGQAAADLPRVNQLLDELIASGDAGLPFDEESIGGGPWVVRFTRGKPFLWDITWNTSKIANSRNRASQDFNPAAGRTALNKVELNGPDSFISAAGTYEPVDDSAVTPKAIRANIRSGRLVAWGLDVPLPIAGSGLFEVVFVDEQVGLRVFRSSGRYAVQVRP</sequence>
<evidence type="ECO:0008006" key="3">
    <source>
        <dbReference type="Google" id="ProtNLM"/>
    </source>
</evidence>
<evidence type="ECO:0000313" key="2">
    <source>
        <dbReference type="Proteomes" id="UP000613740"/>
    </source>
</evidence>
<dbReference type="EMBL" id="JAEHOD010000003">
    <property type="protein sequence ID" value="KAG2453734.1"/>
    <property type="molecule type" value="Genomic_DNA"/>
</dbReference>
<evidence type="ECO:0000313" key="1">
    <source>
        <dbReference type="EMBL" id="KAG2453734.1"/>
    </source>
</evidence>
<accession>A0A835WT55</accession>
<keyword evidence="2" id="KW-1185">Reference proteome</keyword>
<protein>
    <recommendedName>
        <fullName evidence="3">Plastid lipid-associated protein/fibrillin conserved domain-containing protein</fullName>
    </recommendedName>
</protein>
<organism evidence="1 2">
    <name type="scientific">Chlamydomonas schloesseri</name>
    <dbReference type="NCBI Taxonomy" id="2026947"/>
    <lineage>
        <taxon>Eukaryota</taxon>
        <taxon>Viridiplantae</taxon>
        <taxon>Chlorophyta</taxon>
        <taxon>core chlorophytes</taxon>
        <taxon>Chlorophyceae</taxon>
        <taxon>CS clade</taxon>
        <taxon>Chlamydomonadales</taxon>
        <taxon>Chlamydomonadaceae</taxon>
        <taxon>Chlamydomonas</taxon>
    </lineage>
</organism>
<dbReference type="AlphaFoldDB" id="A0A835WT55"/>
<proteinExistence type="predicted"/>
<gene>
    <name evidence="1" type="ORF">HYH02_001945</name>
</gene>
<comment type="caution">
    <text evidence="1">The sequence shown here is derived from an EMBL/GenBank/DDBJ whole genome shotgun (WGS) entry which is preliminary data.</text>
</comment>